<dbReference type="AlphaFoldDB" id="A0A7X5R162"/>
<keyword evidence="2" id="KW-1133">Transmembrane helix</keyword>
<feature type="domain" description="DUF58" evidence="3">
    <location>
        <begin position="298"/>
        <end position="377"/>
    </location>
</feature>
<feature type="transmembrane region" description="Helical" evidence="2">
    <location>
        <begin position="103"/>
        <end position="131"/>
    </location>
</feature>
<evidence type="ECO:0000313" key="4">
    <source>
        <dbReference type="EMBL" id="NIH53607.1"/>
    </source>
</evidence>
<gene>
    <name evidence="4" type="ORF">FHX76_001475</name>
</gene>
<comment type="caution">
    <text evidence="4">The sequence shown here is derived from an EMBL/GenBank/DDBJ whole genome shotgun (WGS) entry which is preliminary data.</text>
</comment>
<dbReference type="RefSeq" id="WP_341777887.1">
    <property type="nucleotide sequence ID" value="NZ_JAAMOX010000001.1"/>
</dbReference>
<dbReference type="PANTHER" id="PTHR34351:SF2">
    <property type="entry name" value="DUF58 DOMAIN-CONTAINING PROTEIN"/>
    <property type="match status" value="1"/>
</dbReference>
<keyword evidence="5" id="KW-1185">Reference proteome</keyword>
<dbReference type="InterPro" id="IPR002881">
    <property type="entry name" value="DUF58"/>
</dbReference>
<feature type="compositionally biased region" description="Low complexity" evidence="1">
    <location>
        <begin position="1"/>
        <end position="19"/>
    </location>
</feature>
<dbReference type="Proteomes" id="UP000541033">
    <property type="component" value="Unassembled WGS sequence"/>
</dbReference>
<evidence type="ECO:0000256" key="1">
    <source>
        <dbReference type="SAM" id="MobiDB-lite"/>
    </source>
</evidence>
<dbReference type="Pfam" id="PF01882">
    <property type="entry name" value="DUF58"/>
    <property type="match status" value="1"/>
</dbReference>
<keyword evidence="2" id="KW-0812">Transmembrane</keyword>
<feature type="transmembrane region" description="Helical" evidence="2">
    <location>
        <begin position="137"/>
        <end position="160"/>
    </location>
</feature>
<protein>
    <submittedName>
        <fullName evidence="4">Uncharacterized protein (DUF58 family)</fullName>
    </submittedName>
</protein>
<evidence type="ECO:0000313" key="5">
    <source>
        <dbReference type="Proteomes" id="UP000541033"/>
    </source>
</evidence>
<sequence>MSTAPKRTRPPSSSSPASSEANAGVRATTSPFARREIRKNRRKERSDHTNRSETIGAGSTYADTAYGHTATQLRAAEAGLVGRSVYAANRLWRRVRRIAKRTLRWLGATVTGLGWSILAVTLIGFVVGYGFGWVEAVFLGFFGLVVLVIAACFMIGRSVYAVDLLMQSARVVVGEQAPGSLVVTNPTKRRLFPETIEVPVGEGLAEFSLPSLGAGGQFRGEFVVPTLRRSIITVGPVRSVRADPLLLLRRELVWTGGLSLFVHPLTTPIPSTNTGLIRDLEGNPTRDLTNSDVSFHALREYAPGDDRRHIHWKSTARTGQMMVRQFEQTRRSQLLLALSTSSADYYSEEEFELAVSVAGSIGIRAIRDGRDTAMAVSEIMPEYATNVTPAAQRLRVTSPSRLLDDLSGVAHHDRAIPLTQLSRVCANEITGISVAFLICGSVPTATQIRSASLAFDLDTEVVAIVCNPGIVPSIRRIDGLTVLTVGYLDDLKRSFAKSAAL</sequence>
<evidence type="ECO:0000256" key="2">
    <source>
        <dbReference type="SAM" id="Phobius"/>
    </source>
</evidence>
<accession>A0A7X5R162</accession>
<keyword evidence="2" id="KW-0472">Membrane</keyword>
<reference evidence="4 5" key="1">
    <citation type="submission" date="2020-02" db="EMBL/GenBank/DDBJ databases">
        <title>Sequencing the genomes of 1000 actinobacteria strains.</title>
        <authorList>
            <person name="Klenk H.-P."/>
        </authorList>
    </citation>
    <scope>NUCLEOTIDE SEQUENCE [LARGE SCALE GENOMIC DNA]</scope>
    <source>
        <strain evidence="4 5">DSM 27960</strain>
    </source>
</reference>
<name>A0A7X5R162_9MICO</name>
<organism evidence="4 5">
    <name type="scientific">Lysinibacter cavernae</name>
    <dbReference type="NCBI Taxonomy" id="1640652"/>
    <lineage>
        <taxon>Bacteria</taxon>
        <taxon>Bacillati</taxon>
        <taxon>Actinomycetota</taxon>
        <taxon>Actinomycetes</taxon>
        <taxon>Micrococcales</taxon>
        <taxon>Microbacteriaceae</taxon>
        <taxon>Lysinibacter</taxon>
    </lineage>
</organism>
<dbReference type="EMBL" id="JAAMOX010000001">
    <property type="protein sequence ID" value="NIH53607.1"/>
    <property type="molecule type" value="Genomic_DNA"/>
</dbReference>
<dbReference type="PANTHER" id="PTHR34351">
    <property type="entry name" value="SLR1927 PROTEIN-RELATED"/>
    <property type="match status" value="1"/>
</dbReference>
<proteinExistence type="predicted"/>
<feature type="region of interest" description="Disordered" evidence="1">
    <location>
        <begin position="1"/>
        <end position="55"/>
    </location>
</feature>
<evidence type="ECO:0000259" key="3">
    <source>
        <dbReference type="Pfam" id="PF01882"/>
    </source>
</evidence>